<evidence type="ECO:0000259" key="2">
    <source>
        <dbReference type="Pfam" id="PF00078"/>
    </source>
</evidence>
<gene>
    <name evidence="3" type="ORF">LAZ67_X002708</name>
</gene>
<reference evidence="3 4" key="1">
    <citation type="submission" date="2022-03" db="EMBL/GenBank/DDBJ databases">
        <title>A chromosomal length assembly of Cordylochernes scorpioides.</title>
        <authorList>
            <person name="Zeh D."/>
            <person name="Zeh J."/>
        </authorList>
    </citation>
    <scope>NUCLEOTIDE SEQUENCE [LARGE SCALE GENOMIC DNA]</scope>
    <source>
        <strain evidence="3">IN4F17</strain>
        <tissue evidence="3">Whole Body</tissue>
    </source>
</reference>
<feature type="compositionally biased region" description="Polar residues" evidence="1">
    <location>
        <begin position="576"/>
        <end position="585"/>
    </location>
</feature>
<dbReference type="SUPFAM" id="SSF56219">
    <property type="entry name" value="DNase I-like"/>
    <property type="match status" value="2"/>
</dbReference>
<proteinExistence type="predicted"/>
<dbReference type="InterPro" id="IPR000477">
    <property type="entry name" value="RT_dom"/>
</dbReference>
<feature type="compositionally biased region" description="Basic and acidic residues" evidence="1">
    <location>
        <begin position="35"/>
        <end position="46"/>
    </location>
</feature>
<evidence type="ECO:0000256" key="1">
    <source>
        <dbReference type="SAM" id="MobiDB-lite"/>
    </source>
</evidence>
<protein>
    <recommendedName>
        <fullName evidence="2">Reverse transcriptase domain-containing protein</fullName>
    </recommendedName>
</protein>
<dbReference type="EMBL" id="CP092886">
    <property type="protein sequence ID" value="UYV84582.1"/>
    <property type="molecule type" value="Genomic_DNA"/>
</dbReference>
<accession>A0ABY6LTL2</accession>
<sequence length="1915" mass="211509">MPESHSVSKNDKNANTKPAADGGHANSCRNWADCPKQEDKLIERQDLGFTKVGGSKKRPHDSDHAKSGTKKGCIQAPGIPSNSSRPRATPRPSKVQECQTTRQKQATFRARSAAGQADQCVYQEFCPDFTQEKYFRALEAKMEGLKIEDTTLRAFPLRKRAKRIVLGNVLFFVEDADLVTALRPYGQADARREAFITMRDGVKLSQIPARLDVEAKEVVTHIYATYGIKCTLCYKQGHKCANCPRKTAWTKSLSTSKAPPVAAALPAAAVVADPPPSDTAQMNFRVATLNTRGIAALRRRIQLCFFLKEHEIDVCFLQETNVISLDDAGDLCHGYSAVVAPATTPWDQASPAYSRQGLRYVDPRWPEHLRGVGQGLGIGFSRSPLGVMDQADLVDVATLFDATLEHTRVATIGIRVDARRLDRIFLPSGFCDRVTQYQTIDYAYSDHRAVLIQVGDPAPTRLHCIGKLLRIKAELVAEIRSLAPAVAESGDGYIERASHFLRRRLEDDTARTDYPSLPDLGRFLRARRRSPSTFTDDDGNAISGGQLRGFLLEDSGIHSQPLDGTDYPASLPRPLRNSSPKSFGKSSKLLDSAGPCLHVQGAARSSCPSYLFALLEKLGLPSAFLGWITVLYGEADASIRIGDVYTRTFPLLNGVRQGCRLSAALFSIGVGPLLRRLERILGRGSVVAYANDIVLFIRDDAQFELVPLIFEEFRMASGVAANFSKSFGLWRQQVPAAARSAGSRPLATDDCRDFSDGAPALVRSTRAALLDVQHLGTFCQRLLQENTSSRYHAEYEAETIVLRGSTTPNTRLNSQSARRALDAARLQAHPAAELAARWDPTIDLPRSISWADLCRNCFSGHDADVALRLALHTLPHSDHPASRRANCAACGSSDGSLTHRYWSCRAVRPLLREVFASCEMPLDLQAWLFGVRIHPEGMKITSVAKAIIYKNASEKFAFYKYKKWRDANQAAEKNEIYANLAVAASLCLPTTASSADGGRGLNWAEAMERQDPNNEPTPFIRVERKRQRTSASQRAPTAQSGTVAPAQRSTNATWGGFSTRGRHLAQEIKMTRKNIAEARAQQATGTMDHCVYVEHCLEFIDLATKALADRFIEEGLEIEDTLLKTYHFRKRAERFIVTNLPFFVEDAEVIAAPKPYGQVTSIAPLLVNVAGFAMKDGRRELFILLNEGLKLERLQTHLNINHKGEILPSFLLYRVKCSRCQRQRHCRANYPLTPKRPTDASEQAPSNTGAVKPGPASTTPTADPPAAAIPAQSPENAEGPCPLSPASSPPTAANSVEKSSPDQFQDPLQDQRDPINLTPFGKSIKTKSERKALLKQVPGSIFTDIEKLGLEREPVIETLQSVPGLKNLLPSMSNTQRIALNKLARNLVVRIIVSNTPLYKRLSDVRRQTWEPTMNLRIITLNARDLAARDRSLELCHFLAQHHVDIAFIQETNKESLDYAQDLCLGYSAIVAPPAASRGSGLACLFVQGVALLRHRVLWPGFIDLVHLDVHCQKMAVINCHLSHTPHERLEQLGIIAETAVRDNAWVVGDLNIDGGSTGGTDSASVEAIFNLLEQAALKDIATFSNLAHLPTRVADFGVQIHSSRLDRILFPAALVDRAKSYSTRFYRLSDHRARLPLNIYHLTSRTSGRPPRTDGELWSGWNRIEAEIVAEIRSLHTTSPEPEDNYVTRANRYIMARLEASSTEADYLSLPDLGRALCLRRVATIVRDEEGEIMGDRLLRSRALSFFRHGFGQDPADPAEVDNFIAETTTPIILEEVDPLRRSEISREKIAAAIRTLPTGKAPGCDSLPCELLSAYEYFFSALLWRVFGDSLVHGALPSSTRHGSICLVSKARSGPGLTGFRPITLPFTDYRVIAAILLRRLRPHLPTLAIDCQTYAIPGRSPSWNIARVTDEV</sequence>
<feature type="region of interest" description="Disordered" evidence="1">
    <location>
        <begin position="1229"/>
        <end position="1323"/>
    </location>
</feature>
<evidence type="ECO:0000313" key="3">
    <source>
        <dbReference type="EMBL" id="UYV84582.1"/>
    </source>
</evidence>
<dbReference type="Gene3D" id="3.60.10.10">
    <property type="entry name" value="Endonuclease/exonuclease/phosphatase"/>
    <property type="match status" value="1"/>
</dbReference>
<name>A0ABY6LTL2_9ARAC</name>
<organism evidence="3 4">
    <name type="scientific">Cordylochernes scorpioides</name>
    <dbReference type="NCBI Taxonomy" id="51811"/>
    <lineage>
        <taxon>Eukaryota</taxon>
        <taxon>Metazoa</taxon>
        <taxon>Ecdysozoa</taxon>
        <taxon>Arthropoda</taxon>
        <taxon>Chelicerata</taxon>
        <taxon>Arachnida</taxon>
        <taxon>Pseudoscorpiones</taxon>
        <taxon>Cheliferoidea</taxon>
        <taxon>Chernetidae</taxon>
        <taxon>Cordylochernes</taxon>
    </lineage>
</organism>
<keyword evidence="4" id="KW-1185">Reference proteome</keyword>
<feature type="compositionally biased region" description="Polar residues" evidence="1">
    <location>
        <begin position="1029"/>
        <end position="1053"/>
    </location>
</feature>
<feature type="region of interest" description="Disordered" evidence="1">
    <location>
        <begin position="1006"/>
        <end position="1057"/>
    </location>
</feature>
<dbReference type="InterPro" id="IPR036691">
    <property type="entry name" value="Endo/exonu/phosph_ase_sf"/>
</dbReference>
<evidence type="ECO:0000313" key="4">
    <source>
        <dbReference type="Proteomes" id="UP001235939"/>
    </source>
</evidence>
<feature type="compositionally biased region" description="Polar residues" evidence="1">
    <location>
        <begin position="1294"/>
        <end position="1308"/>
    </location>
</feature>
<feature type="compositionally biased region" description="Low complexity" evidence="1">
    <location>
        <begin position="1253"/>
        <end position="1271"/>
    </location>
</feature>
<feature type="compositionally biased region" description="Basic and acidic residues" evidence="1">
    <location>
        <begin position="1"/>
        <end position="14"/>
    </location>
</feature>
<feature type="compositionally biased region" description="Low complexity" evidence="1">
    <location>
        <begin position="1280"/>
        <end position="1293"/>
    </location>
</feature>
<feature type="domain" description="Reverse transcriptase" evidence="2">
    <location>
        <begin position="613"/>
        <end position="728"/>
    </location>
</feature>
<dbReference type="Proteomes" id="UP001235939">
    <property type="component" value="Chromosome X"/>
</dbReference>
<feature type="compositionally biased region" description="Polar residues" evidence="1">
    <location>
        <begin position="1240"/>
        <end position="1249"/>
    </location>
</feature>
<dbReference type="PANTHER" id="PTHR19446">
    <property type="entry name" value="REVERSE TRANSCRIPTASES"/>
    <property type="match status" value="1"/>
</dbReference>
<feature type="region of interest" description="Disordered" evidence="1">
    <location>
        <begin position="1"/>
        <end position="104"/>
    </location>
</feature>
<dbReference type="Pfam" id="PF00078">
    <property type="entry name" value="RVT_1"/>
    <property type="match status" value="1"/>
</dbReference>
<feature type="region of interest" description="Disordered" evidence="1">
    <location>
        <begin position="563"/>
        <end position="586"/>
    </location>
</feature>